<feature type="transmembrane region" description="Helical" evidence="7">
    <location>
        <begin position="227"/>
        <end position="246"/>
    </location>
</feature>
<evidence type="ECO:0000256" key="8">
    <source>
        <dbReference type="SAM" id="MobiDB-lite"/>
    </source>
</evidence>
<keyword evidence="5 7" id="KW-0460">Magnesium</keyword>
<feature type="region of interest" description="Disordered" evidence="8">
    <location>
        <begin position="1"/>
        <end position="36"/>
    </location>
</feature>
<dbReference type="PANTHER" id="PTHR45630">
    <property type="entry name" value="CATION-TRANSPORTING ATPASE-RELATED"/>
    <property type="match status" value="1"/>
</dbReference>
<dbReference type="Pfam" id="PF12409">
    <property type="entry name" value="P5-ATPase"/>
    <property type="match status" value="1"/>
</dbReference>
<evidence type="ECO:0000256" key="4">
    <source>
        <dbReference type="ARBA" id="ARBA00022840"/>
    </source>
</evidence>
<feature type="domain" description="Cation-transporting P-type ATPase N-terminal" evidence="10">
    <location>
        <begin position="167"/>
        <end position="222"/>
    </location>
</feature>
<dbReference type="GO" id="GO:0006874">
    <property type="term" value="P:intracellular calcium ion homeostasis"/>
    <property type="evidence" value="ECO:0007669"/>
    <property type="project" value="TreeGrafter"/>
</dbReference>
<dbReference type="GO" id="GO:0140358">
    <property type="term" value="F:P-type transmembrane transporter activity"/>
    <property type="evidence" value="ECO:0007669"/>
    <property type="project" value="InterPro"/>
</dbReference>
<keyword evidence="3 7" id="KW-0547">Nucleotide-binding</keyword>
<dbReference type="STRING" id="1561998.A0A1I7UJ57"/>
<comment type="subcellular location">
    <subcellularLocation>
        <location evidence="1 7">Membrane</location>
        <topology evidence="1 7">Multi-pass membrane protein</topology>
    </subcellularLocation>
</comment>
<dbReference type="GO" id="GO:0019829">
    <property type="term" value="F:ATPase-coupled monoatomic cation transmembrane transporter activity"/>
    <property type="evidence" value="ECO:0007669"/>
    <property type="project" value="UniProtKB-UniRule"/>
</dbReference>
<evidence type="ECO:0000256" key="6">
    <source>
        <dbReference type="ARBA" id="ARBA00022967"/>
    </source>
</evidence>
<dbReference type="InterPro" id="IPR059000">
    <property type="entry name" value="ATPase_P-type_domA"/>
</dbReference>
<keyword evidence="4 7" id="KW-0067">ATP-binding</keyword>
<keyword evidence="7" id="KW-0812">Transmembrane</keyword>
<sequence length="330" mass="37822">MGPGGSRRPRNSQHATPATASAASRNGTNQQQQQKDHEHDFDIVAYRTTFWRTFFFYALSFGTCGLFRLFLHWYPKLLIQFRAKLCSVESADLVLVVDNHNRHDICKVYHRNRSGTDHTVVANTDGTLTELEDLRWFKYRKLQYTWIDGEWSTPSRAYSHVTPEVLAKSAPPSGLKADDVALRRTYFGMNVMPVKLSPFYELVYKEVLSPFYIFQAVSVTVWYVDDYVWYAALIIVMSLYSVIMTLRQTRSQQRRLQSMVVEHEEVEVIRENGRVCTLDSSEIVPGDVLVIPPQGCMMYCDCVLLNGTVIVNESMLTGESIPIYKVCDLG</sequence>
<dbReference type="InterPro" id="IPR008250">
    <property type="entry name" value="ATPase_P-typ_transduc_dom_A_sf"/>
</dbReference>
<evidence type="ECO:0000259" key="10">
    <source>
        <dbReference type="Pfam" id="PF00690"/>
    </source>
</evidence>
<dbReference type="Pfam" id="PF00690">
    <property type="entry name" value="Cation_ATPase_N"/>
    <property type="match status" value="1"/>
</dbReference>
<feature type="domain" description="P5B-type ATPase N-terminal" evidence="11">
    <location>
        <begin position="39"/>
        <end position="146"/>
    </location>
</feature>
<protein>
    <recommendedName>
        <fullName evidence="7">Cation-transporting ATPase</fullName>
        <ecNumber evidence="7">7.2.2.-</ecNumber>
    </recommendedName>
</protein>
<keyword evidence="2 7" id="KW-0479">Metal-binding</keyword>
<keyword evidence="7" id="KW-0472">Membrane</keyword>
<comment type="catalytic activity">
    <reaction evidence="7">
        <text>ATP + H2O = ADP + phosphate + H(+)</text>
        <dbReference type="Rhea" id="RHEA:13065"/>
        <dbReference type="ChEBI" id="CHEBI:15377"/>
        <dbReference type="ChEBI" id="CHEBI:15378"/>
        <dbReference type="ChEBI" id="CHEBI:30616"/>
        <dbReference type="ChEBI" id="CHEBI:43474"/>
        <dbReference type="ChEBI" id="CHEBI:456216"/>
    </reaction>
</comment>
<keyword evidence="6 7" id="KW-1278">Translocase</keyword>
<evidence type="ECO:0000313" key="13">
    <source>
        <dbReference type="WBParaSite" id="Csp11.Scaffold629.g9849.t1"/>
    </source>
</evidence>
<feature type="transmembrane region" description="Helical" evidence="7">
    <location>
        <begin position="202"/>
        <end position="221"/>
    </location>
</feature>
<dbReference type="InterPro" id="IPR023298">
    <property type="entry name" value="ATPase_P-typ_TM_dom_sf"/>
</dbReference>
<comment type="similarity">
    <text evidence="7">Belongs to the cation transport ATPase (P-type) (TC 3.A.3) family. Type V subfamily.</text>
</comment>
<dbReference type="SUPFAM" id="SSF81665">
    <property type="entry name" value="Calcium ATPase, transmembrane domain M"/>
    <property type="match status" value="1"/>
</dbReference>
<dbReference type="InterPro" id="IPR004014">
    <property type="entry name" value="ATPase_P-typ_cation-transptr_N"/>
</dbReference>
<evidence type="ECO:0000259" key="11">
    <source>
        <dbReference type="Pfam" id="PF12409"/>
    </source>
</evidence>
<reference evidence="13" key="1">
    <citation type="submission" date="2016-11" db="UniProtKB">
        <authorList>
            <consortium name="WormBaseParasite"/>
        </authorList>
    </citation>
    <scope>IDENTIFICATION</scope>
</reference>
<dbReference type="Gene3D" id="2.70.150.10">
    <property type="entry name" value="Calcium-transporting ATPase, cytoplasmic transduction domain A"/>
    <property type="match status" value="1"/>
</dbReference>
<dbReference type="GO" id="GO:0015203">
    <property type="term" value="F:polyamine transmembrane transporter activity"/>
    <property type="evidence" value="ECO:0007669"/>
    <property type="project" value="TreeGrafter"/>
</dbReference>
<evidence type="ECO:0000256" key="1">
    <source>
        <dbReference type="ARBA" id="ARBA00004141"/>
    </source>
</evidence>
<dbReference type="EC" id="7.2.2.-" evidence="7"/>
<feature type="domain" description="P-type ATPase A" evidence="9">
    <location>
        <begin position="263"/>
        <end position="325"/>
    </location>
</feature>
<dbReference type="Proteomes" id="UP000095282">
    <property type="component" value="Unplaced"/>
</dbReference>
<keyword evidence="7" id="KW-1133">Transmembrane helix</keyword>
<organism evidence="12 13">
    <name type="scientific">Caenorhabditis tropicalis</name>
    <dbReference type="NCBI Taxonomy" id="1561998"/>
    <lineage>
        <taxon>Eukaryota</taxon>
        <taxon>Metazoa</taxon>
        <taxon>Ecdysozoa</taxon>
        <taxon>Nematoda</taxon>
        <taxon>Chromadorea</taxon>
        <taxon>Rhabditida</taxon>
        <taxon>Rhabditina</taxon>
        <taxon>Rhabditomorpha</taxon>
        <taxon>Rhabditoidea</taxon>
        <taxon>Rhabditidae</taxon>
        <taxon>Peloderinae</taxon>
        <taxon>Caenorhabditis</taxon>
    </lineage>
</organism>
<name>A0A1I7UJ57_9PELO</name>
<dbReference type="WBParaSite" id="Csp11.Scaffold629.g9849.t1">
    <property type="protein sequence ID" value="Csp11.Scaffold629.g9849.t1"/>
    <property type="gene ID" value="Csp11.Scaffold629.g9849"/>
</dbReference>
<dbReference type="AlphaFoldDB" id="A0A1I7UJ57"/>
<feature type="transmembrane region" description="Helical" evidence="7">
    <location>
        <begin position="54"/>
        <end position="74"/>
    </location>
</feature>
<dbReference type="GO" id="GO:0046872">
    <property type="term" value="F:metal ion binding"/>
    <property type="evidence" value="ECO:0007669"/>
    <property type="project" value="UniProtKB-UniRule"/>
</dbReference>
<evidence type="ECO:0000256" key="2">
    <source>
        <dbReference type="ARBA" id="ARBA00022723"/>
    </source>
</evidence>
<dbReference type="InterPro" id="IPR047819">
    <property type="entry name" value="P5A-ATPase_N"/>
</dbReference>
<accession>A0A1I7UJ57</accession>
<evidence type="ECO:0000259" key="9">
    <source>
        <dbReference type="Pfam" id="PF00122"/>
    </source>
</evidence>
<comment type="caution">
    <text evidence="7">Lacks conserved residue(s) required for the propagation of feature annotation.</text>
</comment>
<evidence type="ECO:0000256" key="7">
    <source>
        <dbReference type="RuleBase" id="RU362082"/>
    </source>
</evidence>
<dbReference type="PANTHER" id="PTHR45630:SF5">
    <property type="entry name" value="CATION-TRANSPORTING ATPASE"/>
    <property type="match status" value="1"/>
</dbReference>
<evidence type="ECO:0000256" key="5">
    <source>
        <dbReference type="ARBA" id="ARBA00022842"/>
    </source>
</evidence>
<feature type="compositionally biased region" description="Polar residues" evidence="8">
    <location>
        <begin position="12"/>
        <end position="33"/>
    </location>
</feature>
<proteinExistence type="inferred from homology"/>
<dbReference type="GO" id="GO:0016020">
    <property type="term" value="C:membrane"/>
    <property type="evidence" value="ECO:0007669"/>
    <property type="project" value="UniProtKB-SubCell"/>
</dbReference>
<evidence type="ECO:0000256" key="3">
    <source>
        <dbReference type="ARBA" id="ARBA00022741"/>
    </source>
</evidence>
<dbReference type="GO" id="GO:0005524">
    <property type="term" value="F:ATP binding"/>
    <property type="evidence" value="ECO:0007669"/>
    <property type="project" value="UniProtKB-UniRule"/>
</dbReference>
<keyword evidence="12" id="KW-1185">Reference proteome</keyword>
<dbReference type="InterPro" id="IPR006544">
    <property type="entry name" value="P-type_TPase_V"/>
</dbReference>
<dbReference type="eggNOG" id="KOG0208">
    <property type="taxonomic scope" value="Eukaryota"/>
</dbReference>
<dbReference type="SUPFAM" id="SSF81653">
    <property type="entry name" value="Calcium ATPase, transduction domain A"/>
    <property type="match status" value="1"/>
</dbReference>
<evidence type="ECO:0000313" key="12">
    <source>
        <dbReference type="Proteomes" id="UP000095282"/>
    </source>
</evidence>
<dbReference type="Pfam" id="PF00122">
    <property type="entry name" value="E1-E2_ATPase"/>
    <property type="match status" value="1"/>
</dbReference>